<comment type="similarity">
    <text evidence="1">Belongs to the UPF0065 (bug) family.</text>
</comment>
<organism evidence="2 3">
    <name type="scientific">Ketogulonicigenium vulgare (strain WSH-001)</name>
    <dbReference type="NCBI Taxonomy" id="759362"/>
    <lineage>
        <taxon>Bacteria</taxon>
        <taxon>Pseudomonadati</taxon>
        <taxon>Pseudomonadota</taxon>
        <taxon>Alphaproteobacteria</taxon>
        <taxon>Rhodobacterales</taxon>
        <taxon>Roseobacteraceae</taxon>
        <taxon>Ketogulonicigenium</taxon>
    </lineage>
</organism>
<gene>
    <name evidence="2" type="ordered locus">KVU_0992</name>
</gene>
<dbReference type="HOGENOM" id="CLU_045683_0_0_5"/>
<dbReference type="Proteomes" id="UP000000692">
    <property type="component" value="Chromosome"/>
</dbReference>
<evidence type="ECO:0000313" key="3">
    <source>
        <dbReference type="Proteomes" id="UP000000692"/>
    </source>
</evidence>
<dbReference type="InterPro" id="IPR042100">
    <property type="entry name" value="Bug_dom1"/>
</dbReference>
<protein>
    <recommendedName>
        <fullName evidence="4">Tripartite tricarboxylate transporter substrate binding protein BugD</fullName>
    </recommendedName>
</protein>
<dbReference type="KEGG" id="kvl:KVU_0992"/>
<dbReference type="EMBL" id="CP002018">
    <property type="protein sequence ID" value="AEM40831.1"/>
    <property type="molecule type" value="Genomic_DNA"/>
</dbReference>
<dbReference type="PANTHER" id="PTHR42928">
    <property type="entry name" value="TRICARBOXYLATE-BINDING PROTEIN"/>
    <property type="match status" value="1"/>
</dbReference>
<dbReference type="eggNOG" id="COG3181">
    <property type="taxonomic scope" value="Bacteria"/>
</dbReference>
<reference evidence="2 3" key="1">
    <citation type="journal article" date="2011" name="J. Bacteriol.">
        <title>Complete genome sequence of the industrial strain Ketogulonicigenium vulgare WSH-001.</title>
        <authorList>
            <person name="Liu L."/>
            <person name="Li Y."/>
            <person name="Zhang J."/>
            <person name="Zhou Z."/>
            <person name="Liu J."/>
            <person name="Li X."/>
            <person name="Zhou J."/>
            <person name="Du G."/>
            <person name="Wang L."/>
            <person name="Chen J."/>
        </authorList>
    </citation>
    <scope>NUCLEOTIDE SEQUENCE [LARGE SCALE GENOMIC DNA]</scope>
    <source>
        <strain evidence="2 3">WSH-001</strain>
    </source>
</reference>
<dbReference type="OrthoDB" id="8970543at2"/>
<accession>F9Y606</accession>
<dbReference type="PATRIC" id="fig|759362.5.peg.1023"/>
<proteinExistence type="inferred from homology"/>
<keyword evidence="3" id="KW-1185">Reference proteome</keyword>
<dbReference type="Gene3D" id="3.40.190.10">
    <property type="entry name" value="Periplasmic binding protein-like II"/>
    <property type="match status" value="1"/>
</dbReference>
<dbReference type="SUPFAM" id="SSF53850">
    <property type="entry name" value="Periplasmic binding protein-like II"/>
    <property type="match status" value="1"/>
</dbReference>
<dbReference type="Gene3D" id="3.40.190.150">
    <property type="entry name" value="Bordetella uptake gene, domain 1"/>
    <property type="match status" value="1"/>
</dbReference>
<evidence type="ECO:0000256" key="1">
    <source>
        <dbReference type="ARBA" id="ARBA00006987"/>
    </source>
</evidence>
<dbReference type="PANTHER" id="PTHR42928:SF5">
    <property type="entry name" value="BLR1237 PROTEIN"/>
    <property type="match status" value="1"/>
</dbReference>
<dbReference type="InterPro" id="IPR005064">
    <property type="entry name" value="BUG"/>
</dbReference>
<dbReference type="Pfam" id="PF03401">
    <property type="entry name" value="TctC"/>
    <property type="match status" value="1"/>
</dbReference>
<dbReference type="AlphaFoldDB" id="F9Y606"/>
<evidence type="ECO:0000313" key="2">
    <source>
        <dbReference type="EMBL" id="AEM40831.1"/>
    </source>
</evidence>
<evidence type="ECO:0008006" key="4">
    <source>
        <dbReference type="Google" id="ProtNLM"/>
    </source>
</evidence>
<sequence>MPPLTHALARGAFFPRRARHGRLSAALSHRFISTGLEELDASSEEDIMRKSISAIAMTAAAIAVPAMAFAYPTQPITIVVPFSAGGPTDTVTRLVAQSMSAELGQNIVVENVGGAGGTLGAARVAQARNDGYTLLLHHIGMSTAPSLYPNLPFDPTTDFEYVGLVTEVPMVIAARPSLEHETLADVIAWVQAEGEGVLYANAGMGAASHLCGLLFMEAIGTQMTVIPYQGTGPAITDLMGGQVDLLCDQTTNTTNQIRDGSIKAYAVTVPDRLDSLPDLPTPAEAGLPDFSVSIWHGLYAPSGTSPEIVARLTEALQIALADENVIARFADLGTAPSPASDATPEALQAKVVSEIALWGPVIEAAGEFAN</sequence>
<name>F9Y606_KETVW</name>
<dbReference type="RefSeq" id="WP_014537727.1">
    <property type="nucleotide sequence ID" value="NC_017384.1"/>
</dbReference>